<proteinExistence type="predicted"/>
<protein>
    <submittedName>
        <fullName evidence="1">Uncharacterized protein</fullName>
    </submittedName>
</protein>
<name>A0A649VJ66_9CAUD</name>
<organism evidence="1 2">
    <name type="scientific">Gordonia phage Lauer</name>
    <dbReference type="NCBI Taxonomy" id="2656538"/>
    <lineage>
        <taxon>Viruses</taxon>
        <taxon>Duplodnaviria</taxon>
        <taxon>Heunggongvirae</taxon>
        <taxon>Uroviricota</taxon>
        <taxon>Caudoviricetes</taxon>
        <taxon>Ponsvirus</taxon>
        <taxon>Ponsvirus lauer</taxon>
    </lineage>
</organism>
<evidence type="ECO:0000313" key="1">
    <source>
        <dbReference type="EMBL" id="QGJ92165.1"/>
    </source>
</evidence>
<sequence length="94" mass="10637">MKESAEVLRQVIVELCEQRVPIMSGAFSEMLDERLAQLGWNLTEHDAPLSKFDQGAIEISNMYTKLMDQGFNESQAFELTRLFVQANIDGKVGQ</sequence>
<keyword evidence="2" id="KW-1185">Reference proteome</keyword>
<dbReference type="KEGG" id="vg:77939283"/>
<dbReference type="Proteomes" id="UP000426952">
    <property type="component" value="Segment"/>
</dbReference>
<dbReference type="RefSeq" id="YP_010663265.1">
    <property type="nucleotide sequence ID" value="NC_070894.1"/>
</dbReference>
<dbReference type="EMBL" id="MN586015">
    <property type="protein sequence ID" value="QGJ92165.1"/>
    <property type="molecule type" value="Genomic_DNA"/>
</dbReference>
<reference evidence="1 2" key="1">
    <citation type="submission" date="2019-10" db="EMBL/GenBank/DDBJ databases">
        <authorList>
            <person name="Johnson B.J."/>
            <person name="Garlena R.A."/>
            <person name="Russell D.A."/>
            <person name="Pope W.H."/>
            <person name="Jacobs-Sera D."/>
            <person name="Hatfull G.F."/>
        </authorList>
    </citation>
    <scope>NUCLEOTIDE SEQUENCE [LARGE SCALE GENOMIC DNA]</scope>
</reference>
<accession>A0A649VJ66</accession>
<evidence type="ECO:0000313" key="2">
    <source>
        <dbReference type="Proteomes" id="UP000426952"/>
    </source>
</evidence>
<dbReference type="GeneID" id="77939283"/>
<gene>
    <name evidence="1" type="primary">58</name>
    <name evidence="1" type="ORF">PBI_LAUER_58</name>
</gene>